<comment type="caution">
    <text evidence="2">The sequence shown here is derived from an EMBL/GenBank/DDBJ whole genome shotgun (WGS) entry which is preliminary data.</text>
</comment>
<evidence type="ECO:0000313" key="3">
    <source>
        <dbReference type="Proteomes" id="UP001501094"/>
    </source>
</evidence>
<organism evidence="2 3">
    <name type="scientific">Myceligenerans crystallogenes</name>
    <dbReference type="NCBI Taxonomy" id="316335"/>
    <lineage>
        <taxon>Bacteria</taxon>
        <taxon>Bacillati</taxon>
        <taxon>Actinomycetota</taxon>
        <taxon>Actinomycetes</taxon>
        <taxon>Micrococcales</taxon>
        <taxon>Promicromonosporaceae</taxon>
        <taxon>Myceligenerans</taxon>
    </lineage>
</organism>
<keyword evidence="3" id="KW-1185">Reference proteome</keyword>
<accession>A0ABN2NQT5</accession>
<gene>
    <name evidence="2" type="ORF">GCM10009751_39780</name>
</gene>
<dbReference type="InterPro" id="IPR011990">
    <property type="entry name" value="TPR-like_helical_dom_sf"/>
</dbReference>
<sequence length="415" mass="44325">MSDLRLLEPIAQDEPAPRYGRLAILIGALVVLVGLVVWAWLFLVQDSRGDARTEAALGQSAHAAGDCAAAVPRLKSARNLGALEFLAPPVDSAELTAEIEACDELERARHAVATGNYRGAIERFDAYLASGGARYVAAVEEQSGARLSYGQELEEQGHGERAVSQYATVLADAPDSEPAERAERRVWVLFENDVEADRADEPCSVIRPARAWSRLDGPALRPVRDASHHALSWALVRCGEDRLAEGEAAARDARYDAAVFHAARRALLAAVQEYPGTKPGDLAVSHLERFSATRSAAQVTATNVAQERLRIARIKKQVRGALAGGGTLTRPVRYAGAGEEVALTIRNATGKQLYVAWTGRETDSVTVPAGSRKCGRAPSVTLTIPAGDVSVAVHDGGWAAGSWSFPSDAHRTCVK</sequence>
<feature type="transmembrane region" description="Helical" evidence="1">
    <location>
        <begin position="20"/>
        <end position="43"/>
    </location>
</feature>
<evidence type="ECO:0008006" key="4">
    <source>
        <dbReference type="Google" id="ProtNLM"/>
    </source>
</evidence>
<keyword evidence="1" id="KW-0472">Membrane</keyword>
<dbReference type="RefSeq" id="WP_344106484.1">
    <property type="nucleotide sequence ID" value="NZ_BAAANL010000012.1"/>
</dbReference>
<keyword evidence="1" id="KW-1133">Transmembrane helix</keyword>
<name>A0ABN2NQT5_9MICO</name>
<evidence type="ECO:0000313" key="2">
    <source>
        <dbReference type="EMBL" id="GAA1876110.1"/>
    </source>
</evidence>
<proteinExistence type="predicted"/>
<evidence type="ECO:0000256" key="1">
    <source>
        <dbReference type="SAM" id="Phobius"/>
    </source>
</evidence>
<dbReference type="Gene3D" id="1.25.40.10">
    <property type="entry name" value="Tetratricopeptide repeat domain"/>
    <property type="match status" value="1"/>
</dbReference>
<protein>
    <recommendedName>
        <fullName evidence="4">Tetratricopeptide repeat-containing protein</fullName>
    </recommendedName>
</protein>
<dbReference type="Proteomes" id="UP001501094">
    <property type="component" value="Unassembled WGS sequence"/>
</dbReference>
<dbReference type="EMBL" id="BAAANL010000012">
    <property type="protein sequence ID" value="GAA1876110.1"/>
    <property type="molecule type" value="Genomic_DNA"/>
</dbReference>
<keyword evidence="1" id="KW-0812">Transmembrane</keyword>
<reference evidence="2 3" key="1">
    <citation type="journal article" date="2019" name="Int. J. Syst. Evol. Microbiol.">
        <title>The Global Catalogue of Microorganisms (GCM) 10K type strain sequencing project: providing services to taxonomists for standard genome sequencing and annotation.</title>
        <authorList>
            <consortium name="The Broad Institute Genomics Platform"/>
            <consortium name="The Broad Institute Genome Sequencing Center for Infectious Disease"/>
            <person name="Wu L."/>
            <person name="Ma J."/>
        </authorList>
    </citation>
    <scope>NUCLEOTIDE SEQUENCE [LARGE SCALE GENOMIC DNA]</scope>
    <source>
        <strain evidence="2 3">JCM 14326</strain>
    </source>
</reference>